<dbReference type="FunFam" id="3.10.20.370:FF:000001">
    <property type="entry name" value="Retrovirus-related Pol polyprotein from transposon 17.6-like protein"/>
    <property type="match status" value="1"/>
</dbReference>
<dbReference type="InterPro" id="IPR041577">
    <property type="entry name" value="RT_RNaseH_2"/>
</dbReference>
<feature type="domain" description="Reverse transcriptase/retrotransposon-derived protein RNase H-like" evidence="5">
    <location>
        <begin position="3"/>
        <end position="99"/>
    </location>
</feature>
<dbReference type="GO" id="GO:0004519">
    <property type="term" value="F:endonuclease activity"/>
    <property type="evidence" value="ECO:0007669"/>
    <property type="project" value="UniProtKB-KW"/>
</dbReference>
<keyword evidence="2" id="KW-0378">Hydrolase</keyword>
<accession>A0A085MVN4</accession>
<gene>
    <name evidence="6" type="ORF">M514_26528</name>
</gene>
<dbReference type="PANTHER" id="PTHR37984">
    <property type="entry name" value="PROTEIN CBG26694"/>
    <property type="match status" value="1"/>
</dbReference>
<dbReference type="AlphaFoldDB" id="A0A085MVN4"/>
<dbReference type="Gene3D" id="3.10.20.370">
    <property type="match status" value="1"/>
</dbReference>
<reference evidence="6" key="1">
    <citation type="journal article" date="2014" name="Nat. Genet.">
        <title>Genome and transcriptome of the porcine whipworm Trichuris suis.</title>
        <authorList>
            <person name="Jex A.R."/>
            <person name="Nejsum P."/>
            <person name="Schwarz E.M."/>
            <person name="Hu L."/>
            <person name="Young N.D."/>
            <person name="Hall R.S."/>
            <person name="Korhonen P.K."/>
            <person name="Liao S."/>
            <person name="Thamsborg S."/>
            <person name="Xia J."/>
            <person name="Xu P."/>
            <person name="Wang S."/>
            <person name="Scheerlinck J.P."/>
            <person name="Hofmann A."/>
            <person name="Sternberg P.W."/>
            <person name="Wang J."/>
            <person name="Gasser R.B."/>
        </authorList>
    </citation>
    <scope>NUCLEOTIDE SEQUENCE [LARGE SCALE GENOMIC DNA]</scope>
    <source>
        <strain evidence="6">DCEP-RM93F</strain>
    </source>
</reference>
<evidence type="ECO:0000256" key="4">
    <source>
        <dbReference type="ARBA" id="ARBA00023268"/>
    </source>
</evidence>
<keyword evidence="1" id="KW-0540">Nuclease</keyword>
<evidence type="ECO:0000256" key="1">
    <source>
        <dbReference type="ARBA" id="ARBA00022722"/>
    </source>
</evidence>
<protein>
    <recommendedName>
        <fullName evidence="5">Reverse transcriptase/retrotransposon-derived protein RNase H-like domain-containing protein</fullName>
    </recommendedName>
</protein>
<organism evidence="6">
    <name type="scientific">Trichuris suis</name>
    <name type="common">pig whipworm</name>
    <dbReference type="NCBI Taxonomy" id="68888"/>
    <lineage>
        <taxon>Eukaryota</taxon>
        <taxon>Metazoa</taxon>
        <taxon>Ecdysozoa</taxon>
        <taxon>Nematoda</taxon>
        <taxon>Enoplea</taxon>
        <taxon>Dorylaimia</taxon>
        <taxon>Trichinellida</taxon>
        <taxon>Trichuridae</taxon>
        <taxon>Trichuris</taxon>
    </lineage>
</organism>
<dbReference type="SUPFAM" id="SSF56672">
    <property type="entry name" value="DNA/RNA polymerases"/>
    <property type="match status" value="1"/>
</dbReference>
<proteinExistence type="predicted"/>
<evidence type="ECO:0000313" key="6">
    <source>
        <dbReference type="EMBL" id="KFD61280.1"/>
    </source>
</evidence>
<evidence type="ECO:0000256" key="3">
    <source>
        <dbReference type="ARBA" id="ARBA00022918"/>
    </source>
</evidence>
<dbReference type="Proteomes" id="UP000030758">
    <property type="component" value="Unassembled WGS sequence"/>
</dbReference>
<dbReference type="InterPro" id="IPR043502">
    <property type="entry name" value="DNA/RNA_pol_sf"/>
</dbReference>
<evidence type="ECO:0000256" key="2">
    <source>
        <dbReference type="ARBA" id="ARBA00022759"/>
    </source>
</evidence>
<keyword evidence="3" id="KW-0808">Transferase</keyword>
<keyword evidence="3" id="KW-0695">RNA-directed DNA polymerase</keyword>
<dbReference type="PANTHER" id="PTHR37984:SF5">
    <property type="entry name" value="PROTEIN NYNRIN-LIKE"/>
    <property type="match status" value="1"/>
</dbReference>
<dbReference type="EMBL" id="KL367628">
    <property type="protein sequence ID" value="KFD61280.1"/>
    <property type="molecule type" value="Genomic_DNA"/>
</dbReference>
<dbReference type="Pfam" id="PF17919">
    <property type="entry name" value="RT_RNaseH_2"/>
    <property type="match status" value="1"/>
</dbReference>
<name>A0A085MVN4_9BILA</name>
<sequence length="121" mass="13560">MDTELEHAFEACKASLFRAILPAHPDPNAPLGLFTDASNIAIGASLQQHVVNSWQPIAFSSKMLSGKHSEWPASYRELLAIYEAVQHFRHILEAQPCTIYADHNPLTCAFQQRCDKLPLFN</sequence>
<keyword evidence="3" id="KW-0548">Nucleotidyltransferase</keyword>
<keyword evidence="2" id="KW-0255">Endonuclease</keyword>
<evidence type="ECO:0000259" key="5">
    <source>
        <dbReference type="Pfam" id="PF17919"/>
    </source>
</evidence>
<dbReference type="InterPro" id="IPR050951">
    <property type="entry name" value="Retrovirus_Pol_polyprotein"/>
</dbReference>
<keyword evidence="4" id="KW-0511">Multifunctional enzyme</keyword>
<dbReference type="GO" id="GO:0003964">
    <property type="term" value="F:RNA-directed DNA polymerase activity"/>
    <property type="evidence" value="ECO:0007669"/>
    <property type="project" value="UniProtKB-KW"/>
</dbReference>